<evidence type="ECO:0000256" key="3">
    <source>
        <dbReference type="ARBA" id="ARBA00023015"/>
    </source>
</evidence>
<feature type="DNA-binding region" description="OmpR/PhoB-type" evidence="7">
    <location>
        <begin position="127"/>
        <end position="225"/>
    </location>
</feature>
<dbReference type="PROSITE" id="PS51755">
    <property type="entry name" value="OMPR_PHOB"/>
    <property type="match status" value="1"/>
</dbReference>
<dbReference type="GO" id="GO:0032993">
    <property type="term" value="C:protein-DNA complex"/>
    <property type="evidence" value="ECO:0007669"/>
    <property type="project" value="TreeGrafter"/>
</dbReference>
<dbReference type="SMART" id="SM00862">
    <property type="entry name" value="Trans_reg_C"/>
    <property type="match status" value="1"/>
</dbReference>
<dbReference type="FunFam" id="1.10.10.10:FF:000005">
    <property type="entry name" value="Two-component system response regulator"/>
    <property type="match status" value="1"/>
</dbReference>
<dbReference type="PANTHER" id="PTHR48111">
    <property type="entry name" value="REGULATOR OF RPOS"/>
    <property type="match status" value="1"/>
</dbReference>
<evidence type="ECO:0000256" key="4">
    <source>
        <dbReference type="ARBA" id="ARBA00023125"/>
    </source>
</evidence>
<keyword evidence="2" id="KW-0902">Two-component regulatory system</keyword>
<evidence type="ECO:0000256" key="6">
    <source>
        <dbReference type="PROSITE-ProRule" id="PRU00169"/>
    </source>
</evidence>
<dbReference type="InterPro" id="IPR036388">
    <property type="entry name" value="WH-like_DNA-bd_sf"/>
</dbReference>
<dbReference type="InterPro" id="IPR001789">
    <property type="entry name" value="Sig_transdc_resp-reg_receiver"/>
</dbReference>
<dbReference type="PROSITE" id="PS50110">
    <property type="entry name" value="RESPONSE_REGULATORY"/>
    <property type="match status" value="1"/>
</dbReference>
<evidence type="ECO:0000256" key="7">
    <source>
        <dbReference type="PROSITE-ProRule" id="PRU01091"/>
    </source>
</evidence>
<name>A0A1M5F4H8_9BACT</name>
<protein>
    <submittedName>
        <fullName evidence="10">DNA-binding response regulator, OmpR family, contains REC and winged-helix (WHTH) domain</fullName>
    </submittedName>
</protein>
<dbReference type="STRING" id="1346286.SAMN05444362_11146"/>
<dbReference type="Gene3D" id="6.10.250.690">
    <property type="match status" value="1"/>
</dbReference>
<gene>
    <name evidence="10" type="ORF">SAMN05444362_11146</name>
</gene>
<dbReference type="InterPro" id="IPR039420">
    <property type="entry name" value="WalR-like"/>
</dbReference>
<keyword evidence="3" id="KW-0805">Transcription regulation</keyword>
<evidence type="ECO:0000259" key="9">
    <source>
        <dbReference type="PROSITE" id="PS51755"/>
    </source>
</evidence>
<sequence length="227" mass="26088">MELLLVEDNSRISDFVMKGLEESGFSVVLANNGIEARTLISQREWDMILLDIMLPGIDGIELLQYTRYKKINTPIIVISALSDPEDKIKALDYGADDYITKPFLFRELVAHINALTRRTKLSYNSSSDVLECGNLKMDVDRHKIERAGEDINLTLQEFKLLKLLLENKDKVLSRTQLLDTVWGLNYDTNTNIVDVYISYLRNKIDRDDLPKLIKTIKGRGYMIQSNE</sequence>
<dbReference type="Pfam" id="PF00072">
    <property type="entry name" value="Response_reg"/>
    <property type="match status" value="1"/>
</dbReference>
<dbReference type="Gene3D" id="1.10.10.10">
    <property type="entry name" value="Winged helix-like DNA-binding domain superfamily/Winged helix DNA-binding domain"/>
    <property type="match status" value="1"/>
</dbReference>
<dbReference type="SUPFAM" id="SSF46894">
    <property type="entry name" value="C-terminal effector domain of the bipartite response regulators"/>
    <property type="match status" value="1"/>
</dbReference>
<evidence type="ECO:0000256" key="5">
    <source>
        <dbReference type="ARBA" id="ARBA00023163"/>
    </source>
</evidence>
<evidence type="ECO:0000313" key="10">
    <source>
        <dbReference type="EMBL" id="SHF86288.1"/>
    </source>
</evidence>
<feature type="modified residue" description="4-aspartylphosphate" evidence="6">
    <location>
        <position position="51"/>
    </location>
</feature>
<dbReference type="SUPFAM" id="SSF52172">
    <property type="entry name" value="CheY-like"/>
    <property type="match status" value="1"/>
</dbReference>
<dbReference type="GO" id="GO:0005829">
    <property type="term" value="C:cytosol"/>
    <property type="evidence" value="ECO:0007669"/>
    <property type="project" value="TreeGrafter"/>
</dbReference>
<evidence type="ECO:0000313" key="11">
    <source>
        <dbReference type="Proteomes" id="UP000184480"/>
    </source>
</evidence>
<feature type="domain" description="OmpR/PhoB-type" evidence="9">
    <location>
        <begin position="127"/>
        <end position="225"/>
    </location>
</feature>
<proteinExistence type="predicted"/>
<dbReference type="InterPro" id="IPR001867">
    <property type="entry name" value="OmpR/PhoB-type_DNA-bd"/>
</dbReference>
<dbReference type="InterPro" id="IPR011006">
    <property type="entry name" value="CheY-like_superfamily"/>
</dbReference>
<evidence type="ECO:0000256" key="2">
    <source>
        <dbReference type="ARBA" id="ARBA00023012"/>
    </source>
</evidence>
<keyword evidence="4 7" id="KW-0238">DNA-binding</keyword>
<keyword evidence="11" id="KW-1185">Reference proteome</keyword>
<dbReference type="GO" id="GO:0000976">
    <property type="term" value="F:transcription cis-regulatory region binding"/>
    <property type="evidence" value="ECO:0007669"/>
    <property type="project" value="TreeGrafter"/>
</dbReference>
<dbReference type="GO" id="GO:0000156">
    <property type="term" value="F:phosphorelay response regulator activity"/>
    <property type="evidence" value="ECO:0007669"/>
    <property type="project" value="TreeGrafter"/>
</dbReference>
<dbReference type="GO" id="GO:0006355">
    <property type="term" value="P:regulation of DNA-templated transcription"/>
    <property type="evidence" value="ECO:0007669"/>
    <property type="project" value="InterPro"/>
</dbReference>
<accession>A0A1M5F4H8</accession>
<dbReference type="PANTHER" id="PTHR48111:SF22">
    <property type="entry name" value="REGULATOR OF RPOS"/>
    <property type="match status" value="1"/>
</dbReference>
<evidence type="ECO:0000259" key="8">
    <source>
        <dbReference type="PROSITE" id="PS50110"/>
    </source>
</evidence>
<keyword evidence="5" id="KW-0804">Transcription</keyword>
<dbReference type="EMBL" id="FQUC01000011">
    <property type="protein sequence ID" value="SHF86288.1"/>
    <property type="molecule type" value="Genomic_DNA"/>
</dbReference>
<organism evidence="10 11">
    <name type="scientific">Dysgonomonas macrotermitis</name>
    <dbReference type="NCBI Taxonomy" id="1346286"/>
    <lineage>
        <taxon>Bacteria</taxon>
        <taxon>Pseudomonadati</taxon>
        <taxon>Bacteroidota</taxon>
        <taxon>Bacteroidia</taxon>
        <taxon>Bacteroidales</taxon>
        <taxon>Dysgonomonadaceae</taxon>
        <taxon>Dysgonomonas</taxon>
    </lineage>
</organism>
<dbReference type="CDD" id="cd00383">
    <property type="entry name" value="trans_reg_C"/>
    <property type="match status" value="1"/>
</dbReference>
<dbReference type="Proteomes" id="UP000184480">
    <property type="component" value="Unassembled WGS sequence"/>
</dbReference>
<feature type="domain" description="Response regulatory" evidence="8">
    <location>
        <begin position="2"/>
        <end position="116"/>
    </location>
</feature>
<dbReference type="InterPro" id="IPR016032">
    <property type="entry name" value="Sig_transdc_resp-reg_C-effctor"/>
</dbReference>
<keyword evidence="1 6" id="KW-0597">Phosphoprotein</keyword>
<dbReference type="Gene3D" id="3.40.50.2300">
    <property type="match status" value="1"/>
</dbReference>
<dbReference type="GO" id="GO:0008233">
    <property type="term" value="F:peptidase activity"/>
    <property type="evidence" value="ECO:0007669"/>
    <property type="project" value="InterPro"/>
</dbReference>
<reference evidence="11" key="1">
    <citation type="submission" date="2016-11" db="EMBL/GenBank/DDBJ databases">
        <authorList>
            <person name="Varghese N."/>
            <person name="Submissions S."/>
        </authorList>
    </citation>
    <scope>NUCLEOTIDE SEQUENCE [LARGE SCALE GENOMIC DNA]</scope>
    <source>
        <strain evidence="11">DSM 27370</strain>
    </source>
</reference>
<dbReference type="SMART" id="SM00448">
    <property type="entry name" value="REC"/>
    <property type="match status" value="1"/>
</dbReference>
<evidence type="ECO:0000256" key="1">
    <source>
        <dbReference type="ARBA" id="ARBA00022553"/>
    </source>
</evidence>
<dbReference type="RefSeq" id="WP_062179073.1">
    <property type="nucleotide sequence ID" value="NZ_BBXL01000006.1"/>
</dbReference>
<dbReference type="Pfam" id="PF00486">
    <property type="entry name" value="Trans_reg_C"/>
    <property type="match status" value="1"/>
</dbReference>
<dbReference type="AlphaFoldDB" id="A0A1M5F4H8"/>
<dbReference type="OrthoDB" id="9790442at2"/>